<evidence type="ECO:0000313" key="2">
    <source>
        <dbReference type="EMBL" id="NBI08155.1"/>
    </source>
</evidence>
<gene>
    <name evidence="2" type="ORF">D3Z33_14950</name>
</gene>
<dbReference type="RefSeq" id="WP_160198620.1">
    <property type="nucleotide sequence ID" value="NZ_QXXA01000022.1"/>
</dbReference>
<feature type="transmembrane region" description="Helical" evidence="1">
    <location>
        <begin position="60"/>
        <end position="89"/>
    </location>
</feature>
<keyword evidence="1" id="KW-1133">Transmembrane helix</keyword>
<reference evidence="2 3" key="1">
    <citation type="submission" date="2018-08" db="EMBL/GenBank/DDBJ databases">
        <title>Murine metabolic-syndrome-specific gut microbial biobank.</title>
        <authorList>
            <person name="Liu C."/>
        </authorList>
    </citation>
    <scope>NUCLEOTIDE SEQUENCE [LARGE SCALE GENOMIC DNA]</scope>
    <source>
        <strain evidence="2 3">583</strain>
    </source>
</reference>
<dbReference type="InterPro" id="IPR024529">
    <property type="entry name" value="ECF_trnsprt_substrate-spec"/>
</dbReference>
<keyword evidence="1" id="KW-0812">Transmembrane</keyword>
<feature type="transmembrane region" description="Helical" evidence="1">
    <location>
        <begin position="30"/>
        <end position="54"/>
    </location>
</feature>
<sequence length="167" mass="18156">MNTKNLVRTSLLLALALVFQIGFREFAQPLVGPLVNMTLILSVLMIGPTSGVIIGSLTPIIAFIMGIIGLAPLIPIIVIGNILFVLSFYIINKMRIKYTNWIAVIIAALVKFTALAIAVRMILPLFIPKVPPAIIATFTFPQLYTAIIGGILAIIIYPRGSKKTQKI</sequence>
<evidence type="ECO:0000256" key="1">
    <source>
        <dbReference type="SAM" id="Phobius"/>
    </source>
</evidence>
<dbReference type="Proteomes" id="UP000467132">
    <property type="component" value="Unassembled WGS sequence"/>
</dbReference>
<keyword evidence="3" id="KW-1185">Reference proteome</keyword>
<accession>A0A845R0B8</accession>
<dbReference type="AlphaFoldDB" id="A0A845R0B8"/>
<comment type="caution">
    <text evidence="2">The sequence shown here is derived from an EMBL/GenBank/DDBJ whole genome shotgun (WGS) entry which is preliminary data.</text>
</comment>
<proteinExistence type="predicted"/>
<dbReference type="EMBL" id="QXXA01000022">
    <property type="protein sequence ID" value="NBI08155.1"/>
    <property type="molecule type" value="Genomic_DNA"/>
</dbReference>
<organism evidence="2 3">
    <name type="scientific">Senegalia massiliensis</name>
    <dbReference type="NCBI Taxonomy" id="1720316"/>
    <lineage>
        <taxon>Bacteria</taxon>
        <taxon>Bacillati</taxon>
        <taxon>Bacillota</taxon>
        <taxon>Clostridia</taxon>
        <taxon>Eubacteriales</taxon>
        <taxon>Clostridiaceae</taxon>
        <taxon>Senegalia</taxon>
    </lineage>
</organism>
<feature type="transmembrane region" description="Helical" evidence="1">
    <location>
        <begin position="133"/>
        <end position="157"/>
    </location>
</feature>
<protein>
    <submittedName>
        <fullName evidence="2">ECF transporter S component</fullName>
    </submittedName>
</protein>
<dbReference type="Gene3D" id="1.10.1760.20">
    <property type="match status" value="1"/>
</dbReference>
<keyword evidence="1" id="KW-0472">Membrane</keyword>
<evidence type="ECO:0000313" key="3">
    <source>
        <dbReference type="Proteomes" id="UP000467132"/>
    </source>
</evidence>
<dbReference type="GO" id="GO:0022857">
    <property type="term" value="F:transmembrane transporter activity"/>
    <property type="evidence" value="ECO:0007669"/>
    <property type="project" value="InterPro"/>
</dbReference>
<feature type="transmembrane region" description="Helical" evidence="1">
    <location>
        <begin position="101"/>
        <end position="127"/>
    </location>
</feature>
<dbReference type="Pfam" id="PF12822">
    <property type="entry name" value="ECF_trnsprt"/>
    <property type="match status" value="1"/>
</dbReference>
<name>A0A845R0B8_9CLOT</name>
<dbReference type="OrthoDB" id="9809154at2"/>